<comment type="caution">
    <text evidence="4">The sequence shown here is derived from an EMBL/GenBank/DDBJ whole genome shotgun (WGS) entry which is preliminary data.</text>
</comment>
<dbReference type="InterPro" id="IPR036864">
    <property type="entry name" value="Zn2-C6_fun-type_DNA-bd_sf"/>
</dbReference>
<dbReference type="AlphaFoldDB" id="A0A364MUD3"/>
<feature type="compositionally biased region" description="Polar residues" evidence="2">
    <location>
        <begin position="301"/>
        <end position="315"/>
    </location>
</feature>
<accession>A0A364MUD3</accession>
<proteinExistence type="predicted"/>
<name>A0A364MUD3_STELY</name>
<keyword evidence="4" id="KW-0378">Hydrolase</keyword>
<feature type="compositionally biased region" description="Polar residues" evidence="2">
    <location>
        <begin position="437"/>
        <end position="455"/>
    </location>
</feature>
<dbReference type="GO" id="GO:0008270">
    <property type="term" value="F:zinc ion binding"/>
    <property type="evidence" value="ECO:0007669"/>
    <property type="project" value="InterPro"/>
</dbReference>
<dbReference type="Gene3D" id="4.10.240.10">
    <property type="entry name" value="Zn(2)-C6 fungal-type DNA-binding domain"/>
    <property type="match status" value="1"/>
</dbReference>
<feature type="compositionally biased region" description="Gly residues" evidence="2">
    <location>
        <begin position="344"/>
        <end position="353"/>
    </location>
</feature>
<dbReference type="SUPFAM" id="SSF57701">
    <property type="entry name" value="Zn2/Cys6 DNA-binding domain"/>
    <property type="match status" value="1"/>
</dbReference>
<keyword evidence="1" id="KW-0539">Nucleus</keyword>
<protein>
    <submittedName>
        <fullName evidence="4">Glycoside hydrolase family 10</fullName>
    </submittedName>
</protein>
<dbReference type="SMART" id="SM00066">
    <property type="entry name" value="GAL4"/>
    <property type="match status" value="1"/>
</dbReference>
<dbReference type="EMBL" id="QGDH01000168">
    <property type="protein sequence ID" value="RAR03896.1"/>
    <property type="molecule type" value="Genomic_DNA"/>
</dbReference>
<dbReference type="Pfam" id="PF00172">
    <property type="entry name" value="Zn_clus"/>
    <property type="match status" value="1"/>
</dbReference>
<feature type="compositionally biased region" description="Polar residues" evidence="2">
    <location>
        <begin position="333"/>
        <end position="342"/>
    </location>
</feature>
<evidence type="ECO:0000256" key="2">
    <source>
        <dbReference type="SAM" id="MobiDB-lite"/>
    </source>
</evidence>
<dbReference type="STRING" id="183478.A0A364MUD3"/>
<dbReference type="InterPro" id="IPR001138">
    <property type="entry name" value="Zn2Cys6_DnaBD"/>
</dbReference>
<evidence type="ECO:0000259" key="3">
    <source>
        <dbReference type="PROSITE" id="PS50048"/>
    </source>
</evidence>
<dbReference type="PROSITE" id="PS50048">
    <property type="entry name" value="ZN2_CY6_FUNGAL_2"/>
    <property type="match status" value="1"/>
</dbReference>
<feature type="region of interest" description="Disordered" evidence="2">
    <location>
        <begin position="217"/>
        <end position="238"/>
    </location>
</feature>
<dbReference type="GO" id="GO:0000981">
    <property type="term" value="F:DNA-binding transcription factor activity, RNA polymerase II-specific"/>
    <property type="evidence" value="ECO:0007669"/>
    <property type="project" value="InterPro"/>
</dbReference>
<evidence type="ECO:0000313" key="5">
    <source>
        <dbReference type="Proteomes" id="UP000249619"/>
    </source>
</evidence>
<dbReference type="Proteomes" id="UP000249619">
    <property type="component" value="Unassembled WGS sequence"/>
</dbReference>
<dbReference type="GO" id="GO:0016787">
    <property type="term" value="F:hydrolase activity"/>
    <property type="evidence" value="ECO:0007669"/>
    <property type="project" value="UniProtKB-KW"/>
</dbReference>
<feature type="domain" description="Zn(2)-C6 fungal-type" evidence="3">
    <location>
        <begin position="78"/>
        <end position="114"/>
    </location>
</feature>
<feature type="compositionally biased region" description="Polar residues" evidence="2">
    <location>
        <begin position="254"/>
        <end position="272"/>
    </location>
</feature>
<keyword evidence="5" id="KW-1185">Reference proteome</keyword>
<evidence type="ECO:0000313" key="4">
    <source>
        <dbReference type="EMBL" id="RAR03896.1"/>
    </source>
</evidence>
<gene>
    <name evidence="4" type="ORF">DDE83_008054</name>
</gene>
<feature type="region of interest" description="Disordered" evidence="2">
    <location>
        <begin position="254"/>
        <end position="357"/>
    </location>
</feature>
<dbReference type="CDD" id="cd00067">
    <property type="entry name" value="GAL4"/>
    <property type="match status" value="1"/>
</dbReference>
<feature type="region of interest" description="Disordered" evidence="2">
    <location>
        <begin position="429"/>
        <end position="455"/>
    </location>
</feature>
<organism evidence="4 5">
    <name type="scientific">Stemphylium lycopersici</name>
    <name type="common">Tomato gray leaf spot disease fungus</name>
    <name type="synonym">Thyrospora lycopersici</name>
    <dbReference type="NCBI Taxonomy" id="183478"/>
    <lineage>
        <taxon>Eukaryota</taxon>
        <taxon>Fungi</taxon>
        <taxon>Dikarya</taxon>
        <taxon>Ascomycota</taxon>
        <taxon>Pezizomycotina</taxon>
        <taxon>Dothideomycetes</taxon>
        <taxon>Pleosporomycetidae</taxon>
        <taxon>Pleosporales</taxon>
        <taxon>Pleosporineae</taxon>
        <taxon>Pleosporaceae</taxon>
        <taxon>Stemphylium</taxon>
    </lineage>
</organism>
<sequence length="472" mass="51162">MAFMEYEGPRRCLPHHLSYPNYIYDERNTPLSLAHNMRETPRNYPVGGPVGGMHTRANMGREDPVMETGPPRRRIAVACARCRKRKIRCTGDPGNGSGCSNCKSAGLDARQCQFHRVGSDAVHKVMDNINMAHNLSSMASAHQMMPSYPAGSNNTLYQRPMQVQQYAQYPHLDTRSAYTSDWPVTYHEDTSPVEAYNLDQSSSYMPTSTTMTNANMYGPSYRGTHSTGRTLSHGGPYFDQESFSGLPYTTPSIRMSSSDISPLGTSMSSLQLSLPERPHPRQPSLPESSVPQRQLPRPQVSGAQTSRNAVDQQQDARLRSAQAMGASIIENRGSFSKSSTTWGVDGGNQGNGSGVASLSDATQLIPQTPLSDSAENSMGYIPTTKSTSGDSTATSAGSQLELNFSTSELLDGMRTSAPATTYSCVRGSRQMVPPGPQTNLYSFSTAKRNSSSGDLSNDCALSFSFANPAQQP</sequence>
<evidence type="ECO:0000256" key="1">
    <source>
        <dbReference type="ARBA" id="ARBA00023242"/>
    </source>
</evidence>
<reference evidence="5" key="1">
    <citation type="submission" date="2018-05" db="EMBL/GenBank/DDBJ databases">
        <title>Draft genome sequence of Stemphylium lycopersici strain CIDEFI 213.</title>
        <authorList>
            <person name="Medina R."/>
            <person name="Franco M.E.E."/>
            <person name="Lucentini C.G."/>
            <person name="Saparrat M.C.N."/>
            <person name="Balatti P.A."/>
        </authorList>
    </citation>
    <scope>NUCLEOTIDE SEQUENCE [LARGE SCALE GENOMIC DNA]</scope>
    <source>
        <strain evidence="5">CIDEFI 213</strain>
    </source>
</reference>